<dbReference type="InterPro" id="IPR015915">
    <property type="entry name" value="Kelch-typ_b-propeller"/>
</dbReference>
<name>A0AB40C6L6_DIOCR</name>
<reference evidence="5" key="1">
    <citation type="submission" date="2025-04" db="UniProtKB">
        <authorList>
            <consortium name="RefSeq"/>
        </authorList>
    </citation>
    <scope>IDENTIFICATION</scope>
</reference>
<evidence type="ECO:0000256" key="1">
    <source>
        <dbReference type="ARBA" id="ARBA00022441"/>
    </source>
</evidence>
<dbReference type="Proteomes" id="UP001515500">
    <property type="component" value="Chromosome 1"/>
</dbReference>
<dbReference type="PANTHER" id="PTHR46344:SF26">
    <property type="entry name" value="F-BOX DOMAIN-CONTAINING PROTEIN"/>
    <property type="match status" value="1"/>
</dbReference>
<gene>
    <name evidence="5 6" type="primary">LOC120271038</name>
</gene>
<dbReference type="RefSeq" id="XP_039134028.1">
    <property type="nucleotide sequence ID" value="XM_039278094.1"/>
</dbReference>
<dbReference type="SUPFAM" id="SSF81383">
    <property type="entry name" value="F-box domain"/>
    <property type="match status" value="1"/>
</dbReference>
<dbReference type="SMART" id="SM00256">
    <property type="entry name" value="FBOX"/>
    <property type="match status" value="1"/>
</dbReference>
<accession>A0AB40C6L6</accession>
<dbReference type="PANTHER" id="PTHR46344">
    <property type="entry name" value="OS02G0202900 PROTEIN"/>
    <property type="match status" value="1"/>
</dbReference>
<dbReference type="Gene3D" id="2.120.10.80">
    <property type="entry name" value="Kelch-type beta propeller"/>
    <property type="match status" value="1"/>
</dbReference>
<dbReference type="CDD" id="cd22152">
    <property type="entry name" value="F-box_AtAFR-like"/>
    <property type="match status" value="1"/>
</dbReference>
<dbReference type="Pfam" id="PF00646">
    <property type="entry name" value="F-box"/>
    <property type="match status" value="1"/>
</dbReference>
<dbReference type="InterPro" id="IPR001810">
    <property type="entry name" value="F-box_dom"/>
</dbReference>
<keyword evidence="2" id="KW-0677">Repeat</keyword>
<dbReference type="GeneID" id="120271038"/>
<dbReference type="RefSeq" id="XP_039134036.1">
    <property type="nucleotide sequence ID" value="XM_039278102.1"/>
</dbReference>
<evidence type="ECO:0000313" key="4">
    <source>
        <dbReference type="Proteomes" id="UP001515500"/>
    </source>
</evidence>
<evidence type="ECO:0000313" key="5">
    <source>
        <dbReference type="RefSeq" id="XP_039134028.1"/>
    </source>
</evidence>
<sequence>MTSFGSITEECGLINGSNFPFIPGLPDDIALLCLARVPLRYHHVLRCVSRRWKALLGSEEWASCRQKNNLEESLIYALCRDNTTGRNCSYVLYPEPASRCWKLHGDVPTQFSEKKGLVLEALGKKLYLFSNCGFPGCTTGAVYCYVPSANKWEEGAPMAGRCYFLSTVLDEKLYIIGGNGMSIVDQQSLDVYDSHSNSWSSNEIQIPLNDIVKVIPLDGKIHTIHKIWNFPYAGVCDPSCCRWNKTNNDLASCCGPTVVIDGTLYMLDETSGTRLMIWQKSSEEWVALGRLSHQLTQPPCQLVAVGRKIFVVGQGLHTVVVDVDTAAKVEGMLVSSSFFSKSNSHLSVISCKAVTI</sequence>
<feature type="domain" description="F-box" evidence="3">
    <location>
        <begin position="25"/>
        <end position="64"/>
    </location>
</feature>
<organism evidence="4 5">
    <name type="scientific">Dioscorea cayennensis subsp. rotundata</name>
    <name type="common">White Guinea yam</name>
    <name type="synonym">Dioscorea rotundata</name>
    <dbReference type="NCBI Taxonomy" id="55577"/>
    <lineage>
        <taxon>Eukaryota</taxon>
        <taxon>Viridiplantae</taxon>
        <taxon>Streptophyta</taxon>
        <taxon>Embryophyta</taxon>
        <taxon>Tracheophyta</taxon>
        <taxon>Spermatophyta</taxon>
        <taxon>Magnoliopsida</taxon>
        <taxon>Liliopsida</taxon>
        <taxon>Dioscoreales</taxon>
        <taxon>Dioscoreaceae</taxon>
        <taxon>Dioscorea</taxon>
    </lineage>
</organism>
<evidence type="ECO:0000313" key="6">
    <source>
        <dbReference type="RefSeq" id="XP_039134036.1"/>
    </source>
</evidence>
<evidence type="ECO:0000259" key="3">
    <source>
        <dbReference type="SMART" id="SM00256"/>
    </source>
</evidence>
<dbReference type="InterPro" id="IPR036047">
    <property type="entry name" value="F-box-like_dom_sf"/>
</dbReference>
<protein>
    <submittedName>
        <fullName evidence="5 6">F-box/kelch-repeat protein SKIP4-like isoform X1</fullName>
    </submittedName>
</protein>
<keyword evidence="1" id="KW-0880">Kelch repeat</keyword>
<dbReference type="SUPFAM" id="SSF117281">
    <property type="entry name" value="Kelch motif"/>
    <property type="match status" value="1"/>
</dbReference>
<reference evidence="4" key="2">
    <citation type="submission" date="2025-05" db="UniProtKB">
        <authorList>
            <consortium name="RefSeq"/>
        </authorList>
    </citation>
    <scope>NUCLEOTIDE SEQUENCE [LARGE SCALE GENOMIC DNA]</scope>
</reference>
<dbReference type="InterPro" id="IPR006652">
    <property type="entry name" value="Kelch_1"/>
</dbReference>
<evidence type="ECO:0000256" key="2">
    <source>
        <dbReference type="ARBA" id="ARBA00022737"/>
    </source>
</evidence>
<dbReference type="AlphaFoldDB" id="A0AB40C6L6"/>
<dbReference type="Pfam" id="PF01344">
    <property type="entry name" value="Kelch_1"/>
    <property type="match status" value="1"/>
</dbReference>
<proteinExistence type="predicted"/>
<keyword evidence="4" id="KW-1185">Reference proteome</keyword>